<keyword evidence="3" id="KW-1185">Reference proteome</keyword>
<gene>
    <name evidence="2" type="ORF">BJ963_002762</name>
</gene>
<accession>A0A852T327</accession>
<reference evidence="2 3" key="1">
    <citation type="submission" date="2020-07" db="EMBL/GenBank/DDBJ databases">
        <title>Sequencing the genomes of 1000 actinobacteria strains.</title>
        <authorList>
            <person name="Klenk H.-P."/>
        </authorList>
    </citation>
    <scope>NUCLEOTIDE SEQUENCE [LARGE SCALE GENOMIC DNA]</scope>
    <source>
        <strain evidence="2 3">DSM 23871</strain>
    </source>
</reference>
<protein>
    <submittedName>
        <fullName evidence="2">Uncharacterized protein</fullName>
    </submittedName>
</protein>
<proteinExistence type="predicted"/>
<organism evidence="2 3">
    <name type="scientific">Leifsonia soli</name>
    <dbReference type="NCBI Taxonomy" id="582665"/>
    <lineage>
        <taxon>Bacteria</taxon>
        <taxon>Bacillati</taxon>
        <taxon>Actinomycetota</taxon>
        <taxon>Actinomycetes</taxon>
        <taxon>Micrococcales</taxon>
        <taxon>Microbacteriaceae</taxon>
        <taxon>Leifsonia</taxon>
    </lineage>
</organism>
<name>A0A852T327_9MICO</name>
<feature type="region of interest" description="Disordered" evidence="1">
    <location>
        <begin position="22"/>
        <end position="51"/>
    </location>
</feature>
<feature type="compositionally biased region" description="Polar residues" evidence="1">
    <location>
        <begin position="29"/>
        <end position="51"/>
    </location>
</feature>
<evidence type="ECO:0000313" key="3">
    <source>
        <dbReference type="Proteomes" id="UP000589620"/>
    </source>
</evidence>
<evidence type="ECO:0000256" key="1">
    <source>
        <dbReference type="SAM" id="MobiDB-lite"/>
    </source>
</evidence>
<dbReference type="EMBL" id="JACCBJ010000001">
    <property type="protein sequence ID" value="NYD75243.1"/>
    <property type="molecule type" value="Genomic_DNA"/>
</dbReference>
<dbReference type="Proteomes" id="UP000589620">
    <property type="component" value="Unassembled WGS sequence"/>
</dbReference>
<dbReference type="AlphaFoldDB" id="A0A852T327"/>
<evidence type="ECO:0000313" key="2">
    <source>
        <dbReference type="EMBL" id="NYD75243.1"/>
    </source>
</evidence>
<sequence length="51" mass="5488">MGGVTDGNHEVACLRVGHVKQRGYVPDGNDQQMRDSSLFSSNQNGNAVFPP</sequence>
<comment type="caution">
    <text evidence="2">The sequence shown here is derived from an EMBL/GenBank/DDBJ whole genome shotgun (WGS) entry which is preliminary data.</text>
</comment>